<protein>
    <recommendedName>
        <fullName evidence="2">Fe-S metabolism associated domain-containing protein</fullName>
    </recommendedName>
</protein>
<evidence type="ECO:0000256" key="1">
    <source>
        <dbReference type="ARBA" id="ARBA00010282"/>
    </source>
</evidence>
<dbReference type="PANTHER" id="PTHR43597:SF5">
    <property type="entry name" value="SUFE-LIKE PROTEIN 2, CHLOROPLASTIC"/>
    <property type="match status" value="1"/>
</dbReference>
<evidence type="ECO:0000259" key="2">
    <source>
        <dbReference type="Pfam" id="PF02657"/>
    </source>
</evidence>
<dbReference type="EMBL" id="HBEY01000191">
    <property type="protein sequence ID" value="CAD8596762.1"/>
    <property type="molecule type" value="Transcribed_RNA"/>
</dbReference>
<proteinExistence type="inferred from homology"/>
<evidence type="ECO:0000313" key="3">
    <source>
        <dbReference type="EMBL" id="CAD8596762.1"/>
    </source>
</evidence>
<dbReference type="Pfam" id="PF02657">
    <property type="entry name" value="SufE"/>
    <property type="match status" value="1"/>
</dbReference>
<dbReference type="InterPro" id="IPR003808">
    <property type="entry name" value="Fe-S_metab-assoc_dom"/>
</dbReference>
<name>A0A7S0KYL9_9EUKA</name>
<dbReference type="AlphaFoldDB" id="A0A7S0KYL9"/>
<accession>A0A7S0KYL9</accession>
<sequence length="203" mass="21944">MVVRKLDRLAPCCIADDQVGALQLPPALEKTVRAFQFVPDQKLRYQQLLYLAQKLEPMDNTLQVDHNKVPGCLSVVHVHASREGDLINFTGNSDSQLTKGLAALLINGLSGSTNEQIQRVQPEFIQVAGLAQSLTPGRNNGFVNMLAKMKQQAAELSTDGSGATSAASMARTGDLTMLVTSQLGPVGSRMEQRLFTALEPTIQ</sequence>
<organism evidence="3">
    <name type="scientific">Coccolithus braarudii</name>
    <dbReference type="NCBI Taxonomy" id="221442"/>
    <lineage>
        <taxon>Eukaryota</taxon>
        <taxon>Haptista</taxon>
        <taxon>Haptophyta</taxon>
        <taxon>Prymnesiophyceae</taxon>
        <taxon>Coccolithales</taxon>
        <taxon>Coccolithaceae</taxon>
        <taxon>Coccolithus</taxon>
    </lineage>
</organism>
<feature type="domain" description="Fe-S metabolism associated" evidence="2">
    <location>
        <begin position="33"/>
        <end position="152"/>
    </location>
</feature>
<reference evidence="3" key="1">
    <citation type="submission" date="2021-01" db="EMBL/GenBank/DDBJ databases">
        <authorList>
            <person name="Corre E."/>
            <person name="Pelletier E."/>
            <person name="Niang G."/>
            <person name="Scheremetjew M."/>
            <person name="Finn R."/>
            <person name="Kale V."/>
            <person name="Holt S."/>
            <person name="Cochrane G."/>
            <person name="Meng A."/>
            <person name="Brown T."/>
            <person name="Cohen L."/>
        </authorList>
    </citation>
    <scope>NUCLEOTIDE SEQUENCE</scope>
    <source>
        <strain evidence="3">PLY182g</strain>
    </source>
</reference>
<dbReference type="SUPFAM" id="SSF82649">
    <property type="entry name" value="SufE/NifU"/>
    <property type="match status" value="1"/>
</dbReference>
<comment type="similarity">
    <text evidence="1">Belongs to the SufE family.</text>
</comment>
<gene>
    <name evidence="3" type="ORF">CPEL01642_LOCUS91</name>
</gene>
<dbReference type="PANTHER" id="PTHR43597">
    <property type="entry name" value="SULFUR ACCEPTOR PROTEIN CSDE"/>
    <property type="match status" value="1"/>
</dbReference>
<dbReference type="Gene3D" id="3.90.1010.10">
    <property type="match status" value="1"/>
</dbReference>